<reference evidence="5" key="1">
    <citation type="journal article" date="2019" name="Int. J. Syst. Evol. Microbiol.">
        <title>The Global Catalogue of Microorganisms (GCM) 10K type strain sequencing project: providing services to taxonomists for standard genome sequencing and annotation.</title>
        <authorList>
            <consortium name="The Broad Institute Genomics Platform"/>
            <consortium name="The Broad Institute Genome Sequencing Center for Infectious Disease"/>
            <person name="Wu L."/>
            <person name="Ma J."/>
        </authorList>
    </citation>
    <scope>NUCLEOTIDE SEQUENCE [LARGE SCALE GENOMIC DNA]</scope>
    <source>
        <strain evidence="5">IBRC-M 10906</strain>
    </source>
</reference>
<gene>
    <name evidence="4" type="ORF">ACFS2C_14690</name>
</gene>
<name>A0ABW5WBX2_9PSEU</name>
<dbReference type="InterPro" id="IPR009827">
    <property type="entry name" value="MatC_N"/>
</dbReference>
<dbReference type="RefSeq" id="WP_377478254.1">
    <property type="nucleotide sequence ID" value="NZ_JBHUNT010000001.1"/>
</dbReference>
<evidence type="ECO:0000313" key="4">
    <source>
        <dbReference type="EMBL" id="MFD2800639.1"/>
    </source>
</evidence>
<feature type="transmembrane region" description="Helical" evidence="2">
    <location>
        <begin position="355"/>
        <end position="373"/>
    </location>
</feature>
<evidence type="ECO:0000256" key="1">
    <source>
        <dbReference type="SAM" id="MobiDB-lite"/>
    </source>
</evidence>
<dbReference type="Pfam" id="PF07158">
    <property type="entry name" value="MatC_N"/>
    <property type="match status" value="1"/>
</dbReference>
<feature type="transmembrane region" description="Helical" evidence="2">
    <location>
        <begin position="394"/>
        <end position="424"/>
    </location>
</feature>
<keyword evidence="2" id="KW-0812">Transmembrane</keyword>
<feature type="transmembrane region" description="Helical" evidence="2">
    <location>
        <begin position="45"/>
        <end position="65"/>
    </location>
</feature>
<proteinExistence type="predicted"/>
<accession>A0ABW5WBX2</accession>
<comment type="caution">
    <text evidence="4">The sequence shown here is derived from an EMBL/GenBank/DDBJ whole genome shotgun (WGS) entry which is preliminary data.</text>
</comment>
<keyword evidence="5" id="KW-1185">Reference proteome</keyword>
<evidence type="ECO:0000313" key="5">
    <source>
        <dbReference type="Proteomes" id="UP001597478"/>
    </source>
</evidence>
<sequence length="502" mass="51696">MRTRAAHSTASRNDLPLTERAHCARQRRVPRSSQRRDREVARRMIGRYMSIDLLAVLVLLAVFAIGTFSSVNLGVLGLVASFAVGGLVLGESTEEILSGFPADLFLLLFGITYLFSIATVNGTMNWIVSSLARFVVRGRPAVVPWLGFFVASAATSAGAAGPAVAGLVSAMGMSLAAMFDIRPMLVAVMVITGTLAGYFSPIGPIGVVSNQALRNIGFPASPITAFLAIFAFNTVLAAVIYFLFGGRSLLGSRKAVLAETTATSAAVPAGVTTAPRPGTGGSDSAGPVDPPSSGSVDTEAVPAAGKLNKAQTTTLAAIAAVAIGALGFDLDMGFLSLITAALLHLLFPRKDAMQHVSWMVIVLICGVVTYIAALERAGTITRIGESLAGVGSQFVTALLLCAAAAFLSAFASSIATITAIIPLAAPLLLSGDVSGLGMFIAILVSASLVDASPLTSTGALVVANTAENDQRRVYRGLLAWGLSMIVVAPILACLVFVLPSML</sequence>
<organism evidence="4 5">
    <name type="scientific">Prauserella oleivorans</name>
    <dbReference type="NCBI Taxonomy" id="1478153"/>
    <lineage>
        <taxon>Bacteria</taxon>
        <taxon>Bacillati</taxon>
        <taxon>Actinomycetota</taxon>
        <taxon>Actinomycetes</taxon>
        <taxon>Pseudonocardiales</taxon>
        <taxon>Pseudonocardiaceae</taxon>
        <taxon>Prauserella</taxon>
    </lineage>
</organism>
<feature type="transmembrane region" description="Helical" evidence="2">
    <location>
        <begin position="477"/>
        <end position="498"/>
    </location>
</feature>
<feature type="transmembrane region" description="Helical" evidence="2">
    <location>
        <begin position="315"/>
        <end position="343"/>
    </location>
</feature>
<feature type="transmembrane region" description="Helical" evidence="2">
    <location>
        <begin position="436"/>
        <end position="465"/>
    </location>
</feature>
<feature type="transmembrane region" description="Helical" evidence="2">
    <location>
        <begin position="223"/>
        <end position="244"/>
    </location>
</feature>
<feature type="transmembrane region" description="Helical" evidence="2">
    <location>
        <begin position="148"/>
        <end position="172"/>
    </location>
</feature>
<feature type="transmembrane region" description="Helical" evidence="2">
    <location>
        <begin position="71"/>
        <end position="90"/>
    </location>
</feature>
<feature type="domain" description="Dicarboxylate carrier MatC N-terminal" evidence="3">
    <location>
        <begin position="49"/>
        <end position="197"/>
    </location>
</feature>
<dbReference type="Proteomes" id="UP001597478">
    <property type="component" value="Unassembled WGS sequence"/>
</dbReference>
<dbReference type="EMBL" id="JBHUOF010000019">
    <property type="protein sequence ID" value="MFD2800639.1"/>
    <property type="molecule type" value="Genomic_DNA"/>
</dbReference>
<feature type="transmembrane region" description="Helical" evidence="2">
    <location>
        <begin position="184"/>
        <end position="203"/>
    </location>
</feature>
<feature type="region of interest" description="Disordered" evidence="1">
    <location>
        <begin position="268"/>
        <end position="298"/>
    </location>
</feature>
<evidence type="ECO:0000256" key="2">
    <source>
        <dbReference type="SAM" id="Phobius"/>
    </source>
</evidence>
<feature type="transmembrane region" description="Helical" evidence="2">
    <location>
        <begin position="102"/>
        <end position="128"/>
    </location>
</feature>
<keyword evidence="2" id="KW-0472">Membrane</keyword>
<evidence type="ECO:0000259" key="3">
    <source>
        <dbReference type="Pfam" id="PF07158"/>
    </source>
</evidence>
<keyword evidence="2" id="KW-1133">Transmembrane helix</keyword>
<protein>
    <submittedName>
        <fullName evidence="4">SLC13 family permease</fullName>
    </submittedName>
</protein>